<dbReference type="OrthoDB" id="8611311at2"/>
<dbReference type="STRING" id="867345.SAMN05421693_10448"/>
<proteinExistence type="predicted"/>
<evidence type="ECO:0000313" key="3">
    <source>
        <dbReference type="Proteomes" id="UP000199496"/>
    </source>
</evidence>
<evidence type="ECO:0000259" key="1">
    <source>
        <dbReference type="Pfam" id="PF09361"/>
    </source>
</evidence>
<dbReference type="Proteomes" id="UP000199496">
    <property type="component" value="Unassembled WGS sequence"/>
</dbReference>
<dbReference type="EMBL" id="FOFO01000004">
    <property type="protein sequence ID" value="SEP71680.1"/>
    <property type="molecule type" value="Genomic_DNA"/>
</dbReference>
<keyword evidence="3" id="KW-1185">Reference proteome</keyword>
<dbReference type="InterPro" id="IPR018968">
    <property type="entry name" value="Phasin"/>
</dbReference>
<dbReference type="AlphaFoldDB" id="A0A1H9A4Q4"/>
<evidence type="ECO:0000313" key="2">
    <source>
        <dbReference type="EMBL" id="SEP71680.1"/>
    </source>
</evidence>
<sequence>MYNEFFNGSQEQFEKFVAPARKFNNATLDHVAKLVEYQISLFRSYSEISIEQMRAMQTVTDPKSFQAYMTAQAEATKSLSEKVAKDANELVELQRGYAEEVQKLSEEGLATVTSIDPAKTRKTA</sequence>
<dbReference type="Pfam" id="PF09361">
    <property type="entry name" value="Phasin_2"/>
    <property type="match status" value="1"/>
</dbReference>
<dbReference type="RefSeq" id="WP_162273488.1">
    <property type="nucleotide sequence ID" value="NZ_FOFO01000004.1"/>
</dbReference>
<protein>
    <submittedName>
        <fullName evidence="2">Phasin family protein</fullName>
    </submittedName>
</protein>
<feature type="domain" description="Phasin" evidence="1">
    <location>
        <begin position="10"/>
        <end position="107"/>
    </location>
</feature>
<accession>A0A1H9A4Q4</accession>
<reference evidence="2 3" key="1">
    <citation type="submission" date="2016-10" db="EMBL/GenBank/DDBJ databases">
        <authorList>
            <person name="de Groot N.N."/>
        </authorList>
    </citation>
    <scope>NUCLEOTIDE SEQUENCE [LARGE SCALE GENOMIC DNA]</scope>
    <source>
        <strain evidence="2 3">B7-7</strain>
    </source>
</reference>
<organism evidence="2 3">
    <name type="scientific">Ectothiorhodospira magna</name>
    <dbReference type="NCBI Taxonomy" id="867345"/>
    <lineage>
        <taxon>Bacteria</taxon>
        <taxon>Pseudomonadati</taxon>
        <taxon>Pseudomonadota</taxon>
        <taxon>Gammaproteobacteria</taxon>
        <taxon>Chromatiales</taxon>
        <taxon>Ectothiorhodospiraceae</taxon>
        <taxon>Ectothiorhodospira</taxon>
    </lineage>
</organism>
<name>A0A1H9A4Q4_9GAMM</name>
<gene>
    <name evidence="2" type="ORF">SAMN05421693_10448</name>
</gene>